<name>A0ABR4E4D2_9PEZI</name>
<protein>
    <submittedName>
        <fullName evidence="1">Uncharacterized protein</fullName>
    </submittedName>
</protein>
<organism evidence="1 2">
    <name type="scientific">Diaporthe vaccinii</name>
    <dbReference type="NCBI Taxonomy" id="105482"/>
    <lineage>
        <taxon>Eukaryota</taxon>
        <taxon>Fungi</taxon>
        <taxon>Dikarya</taxon>
        <taxon>Ascomycota</taxon>
        <taxon>Pezizomycotina</taxon>
        <taxon>Sordariomycetes</taxon>
        <taxon>Sordariomycetidae</taxon>
        <taxon>Diaporthales</taxon>
        <taxon>Diaporthaceae</taxon>
        <taxon>Diaporthe</taxon>
        <taxon>Diaporthe eres species complex</taxon>
    </lineage>
</organism>
<comment type="caution">
    <text evidence="1">The sequence shown here is derived from an EMBL/GenBank/DDBJ whole genome shotgun (WGS) entry which is preliminary data.</text>
</comment>
<evidence type="ECO:0000313" key="1">
    <source>
        <dbReference type="EMBL" id="KAL2277295.1"/>
    </source>
</evidence>
<dbReference type="EMBL" id="JBAWTH010000102">
    <property type="protein sequence ID" value="KAL2277295.1"/>
    <property type="molecule type" value="Genomic_DNA"/>
</dbReference>
<accession>A0ABR4E4D2</accession>
<proteinExistence type="predicted"/>
<reference evidence="1 2" key="1">
    <citation type="submission" date="2024-03" db="EMBL/GenBank/DDBJ databases">
        <title>A high-quality draft genome sequence of Diaporthe vaccinii, a causative agent of upright dieback and viscid rot disease in cranberry plants.</title>
        <authorList>
            <person name="Sarrasin M."/>
            <person name="Lang B.F."/>
            <person name="Burger G."/>
        </authorList>
    </citation>
    <scope>NUCLEOTIDE SEQUENCE [LARGE SCALE GENOMIC DNA]</scope>
    <source>
        <strain evidence="1 2">IS7</strain>
    </source>
</reference>
<gene>
    <name evidence="1" type="ORF">FJTKL_00135</name>
</gene>
<dbReference type="Proteomes" id="UP001600888">
    <property type="component" value="Unassembled WGS sequence"/>
</dbReference>
<sequence>MQGALMNSGHGDAATQQACVRMNQGWFLIGWSHSRCRAFQKNSVVVQCVAIESKLQAIVSSQSCIEKWRADCSAGTDRDSGQLFVYPSQASSPSVMETGTTEGSSFRGVVGIVNTLWYALVDESRFGVVVVRDWGKSCPVCRQIRDRLGEPYPQAPS</sequence>
<evidence type="ECO:0000313" key="2">
    <source>
        <dbReference type="Proteomes" id="UP001600888"/>
    </source>
</evidence>
<keyword evidence="2" id="KW-1185">Reference proteome</keyword>